<name>A0A511AX36_9PROT</name>
<evidence type="ECO:0000256" key="7">
    <source>
        <dbReference type="SAM" id="Phobius"/>
    </source>
</evidence>
<comment type="caution">
    <text evidence="9">The sequence shown here is derived from an EMBL/GenBank/DDBJ whole genome shotgun (WGS) entry which is preliminary data.</text>
</comment>
<feature type="transmembrane region" description="Helical" evidence="7">
    <location>
        <begin position="368"/>
        <end position="390"/>
    </location>
</feature>
<dbReference type="RefSeq" id="WP_146793778.1">
    <property type="nucleotide sequence ID" value="NZ_BARC01000005.1"/>
</dbReference>
<feature type="transmembrane region" description="Helical" evidence="7">
    <location>
        <begin position="185"/>
        <end position="211"/>
    </location>
</feature>
<keyword evidence="5 7" id="KW-1133">Transmembrane helix</keyword>
<feature type="transmembrane region" description="Helical" evidence="7">
    <location>
        <begin position="430"/>
        <end position="447"/>
    </location>
</feature>
<dbReference type="EMBL" id="BJUZ01000001">
    <property type="protein sequence ID" value="GEK92780.1"/>
    <property type="molecule type" value="Genomic_DNA"/>
</dbReference>
<dbReference type="GO" id="GO:0016755">
    <property type="term" value="F:aminoacyltransferase activity"/>
    <property type="evidence" value="ECO:0007669"/>
    <property type="project" value="TreeGrafter"/>
</dbReference>
<dbReference type="Pfam" id="PF09924">
    <property type="entry name" value="LPG_synthase_C"/>
    <property type="match status" value="1"/>
</dbReference>
<feature type="transmembrane region" description="Helical" evidence="7">
    <location>
        <begin position="396"/>
        <end position="423"/>
    </location>
</feature>
<dbReference type="InterPro" id="IPR024320">
    <property type="entry name" value="LPG_synthase_C"/>
</dbReference>
<feature type="transmembrane region" description="Helical" evidence="7">
    <location>
        <begin position="40"/>
        <end position="57"/>
    </location>
</feature>
<feature type="transmembrane region" description="Helical" evidence="7">
    <location>
        <begin position="491"/>
        <end position="509"/>
    </location>
</feature>
<feature type="transmembrane region" description="Helical" evidence="7">
    <location>
        <begin position="231"/>
        <end position="255"/>
    </location>
</feature>
<gene>
    <name evidence="9" type="ORF">GWA01_05500</name>
</gene>
<dbReference type="Pfam" id="PF03706">
    <property type="entry name" value="LPG_synthase_TM"/>
    <property type="match status" value="1"/>
</dbReference>
<evidence type="ECO:0000256" key="6">
    <source>
        <dbReference type="ARBA" id="ARBA00023136"/>
    </source>
</evidence>
<feature type="transmembrane region" description="Helical" evidence="7">
    <location>
        <begin position="309"/>
        <end position="333"/>
    </location>
</feature>
<evidence type="ECO:0000313" key="9">
    <source>
        <dbReference type="EMBL" id="GEK92780.1"/>
    </source>
</evidence>
<feature type="transmembrane region" description="Helical" evidence="7">
    <location>
        <begin position="152"/>
        <end position="178"/>
    </location>
</feature>
<dbReference type="OrthoDB" id="145485at2"/>
<feature type="transmembrane region" description="Helical" evidence="7">
    <location>
        <begin position="267"/>
        <end position="289"/>
    </location>
</feature>
<keyword evidence="10" id="KW-1185">Reference proteome</keyword>
<comment type="subcellular location">
    <subcellularLocation>
        <location evidence="1">Cell membrane</location>
        <topology evidence="1">Multi-pass membrane protein</topology>
    </subcellularLocation>
</comment>
<feature type="transmembrane region" description="Helical" evidence="7">
    <location>
        <begin position="115"/>
        <end position="140"/>
    </location>
</feature>
<feature type="transmembrane region" description="Helical" evidence="7">
    <location>
        <begin position="529"/>
        <end position="546"/>
    </location>
</feature>
<keyword evidence="4 7" id="KW-0812">Transmembrane</keyword>
<dbReference type="InterPro" id="IPR022791">
    <property type="entry name" value="L-PG_synthase/AglD"/>
</dbReference>
<evidence type="ECO:0000256" key="3">
    <source>
        <dbReference type="ARBA" id="ARBA00022679"/>
    </source>
</evidence>
<keyword evidence="3" id="KW-0808">Transferase</keyword>
<evidence type="ECO:0000256" key="2">
    <source>
        <dbReference type="ARBA" id="ARBA00022475"/>
    </source>
</evidence>
<evidence type="ECO:0000256" key="5">
    <source>
        <dbReference type="ARBA" id="ARBA00022989"/>
    </source>
</evidence>
<feature type="domain" description="Phosphatidylglycerol lysyltransferase C-terminal" evidence="8">
    <location>
        <begin position="574"/>
        <end position="655"/>
    </location>
</feature>
<evidence type="ECO:0000256" key="4">
    <source>
        <dbReference type="ARBA" id="ARBA00022692"/>
    </source>
</evidence>
<organism evidence="9 10">
    <name type="scientific">Gluconobacter wancherniae NBRC 103581</name>
    <dbReference type="NCBI Taxonomy" id="656744"/>
    <lineage>
        <taxon>Bacteria</taxon>
        <taxon>Pseudomonadati</taxon>
        <taxon>Pseudomonadota</taxon>
        <taxon>Alphaproteobacteria</taxon>
        <taxon>Acetobacterales</taxon>
        <taxon>Acetobacteraceae</taxon>
        <taxon>Gluconobacter</taxon>
    </lineage>
</organism>
<feature type="transmembrane region" description="Helical" evidence="7">
    <location>
        <begin position="77"/>
        <end position="94"/>
    </location>
</feature>
<feature type="transmembrane region" description="Helical" evidence="7">
    <location>
        <begin position="453"/>
        <end position="471"/>
    </location>
</feature>
<sequence>MMANMQEEWQDKDLLRPSEGCMEEEDVATVSRLRRILSRAPAMVGLVLLVAAVFVIWRELRHLSFHDVEESVRGISSSSLLAGLGATVLSYVILSFYDRLACLHVKADISYRRSAFAAFCSYVLSHNLGCAAISGAAVRFRLYRSWGVAPGAIAQIIAFCSATYLLGTLALVGSILLFEPHVIPVLSCLPAFVLRLIGAGCLGSLIAYVAVSRRKRELNFRGHIIELPGMGLALSQIIVSAADMSATALIAYCVLPTLPPEAHFGFGTFLAIYIASYTAGLVASVPGGLGVFDSAMLLALQPYLPVPRIMGAILVFRLFYYIIPLVMAGLMFAGHEIFLRGEQALIEKDKYPPRVRPSQVIRESEADFSVAVATGVQAVVGVLLLIYALAAPLPHIGSALAIGIAQIADLLLSVVGVSLVGLAVGLSQRVALAWKVSLGVLTAGIVLMTLRHALWEASVVLALVMLLLAPFRNCYYRRAHLLVAPLSPSMLAPISLWLLGLAGVGWVAVQRHLGPIWWRSMIYDAHTAVGRWFLAISALCGLFALWRGMGRARIRFELWNSENEREYRSLAHALQEFGCRRPNGLLHDEAGRAAIPFLRTGQFIIGLGDPAGAERNSIAAIWRLRDFALQEGKRLAFVSVGQSLIAVYNDLGLTVCPSGPAGTICCFSEDYRALRAFLSGEERRARKRASMQVSNPASSAPRS</sequence>
<evidence type="ECO:0000313" key="10">
    <source>
        <dbReference type="Proteomes" id="UP000321230"/>
    </source>
</evidence>
<dbReference type="AlphaFoldDB" id="A0A511AX36"/>
<keyword evidence="6 7" id="KW-0472">Membrane</keyword>
<accession>A0A511AX36</accession>
<protein>
    <recommendedName>
        <fullName evidence="8">Phosphatidylglycerol lysyltransferase C-terminal domain-containing protein</fullName>
    </recommendedName>
</protein>
<proteinExistence type="predicted"/>
<dbReference type="Proteomes" id="UP000321230">
    <property type="component" value="Unassembled WGS sequence"/>
</dbReference>
<keyword evidence="2" id="KW-1003">Cell membrane</keyword>
<evidence type="ECO:0000256" key="1">
    <source>
        <dbReference type="ARBA" id="ARBA00004651"/>
    </source>
</evidence>
<dbReference type="GO" id="GO:0055091">
    <property type="term" value="P:phospholipid homeostasis"/>
    <property type="evidence" value="ECO:0007669"/>
    <property type="project" value="TreeGrafter"/>
</dbReference>
<reference evidence="9 10" key="1">
    <citation type="submission" date="2019-07" db="EMBL/GenBank/DDBJ databases">
        <title>Whole genome shotgun sequence of Gluconobacter wancherniae NBRC 103581.</title>
        <authorList>
            <person name="Hosoyama A."/>
            <person name="Uohara A."/>
            <person name="Ohji S."/>
            <person name="Ichikawa N."/>
        </authorList>
    </citation>
    <scope>NUCLEOTIDE SEQUENCE [LARGE SCALE GENOMIC DNA]</scope>
    <source>
        <strain evidence="9 10">NBRC 103581</strain>
    </source>
</reference>
<dbReference type="PANTHER" id="PTHR34697:SF2">
    <property type="entry name" value="PHOSPHATIDYLGLYCEROL LYSYLTRANSFERASE"/>
    <property type="match status" value="1"/>
</dbReference>
<dbReference type="InterPro" id="IPR051211">
    <property type="entry name" value="PG_lysyltransferase"/>
</dbReference>
<dbReference type="PANTHER" id="PTHR34697">
    <property type="entry name" value="PHOSPHATIDYLGLYCEROL LYSYLTRANSFERASE"/>
    <property type="match status" value="1"/>
</dbReference>
<evidence type="ECO:0000259" key="8">
    <source>
        <dbReference type="Pfam" id="PF09924"/>
    </source>
</evidence>
<dbReference type="GO" id="GO:0005886">
    <property type="term" value="C:plasma membrane"/>
    <property type="evidence" value="ECO:0007669"/>
    <property type="project" value="UniProtKB-SubCell"/>
</dbReference>